<accession>A0ABX1VZU6</accession>
<keyword evidence="2" id="KW-1185">Reference proteome</keyword>
<reference evidence="1 2" key="1">
    <citation type="submission" date="2020-05" db="EMBL/GenBank/DDBJ databases">
        <authorList>
            <person name="Khan S.A."/>
            <person name="Jeon C.O."/>
            <person name="Chun B.H."/>
        </authorList>
    </citation>
    <scope>NUCLEOTIDE SEQUENCE [LARGE SCALE GENOMIC DNA]</scope>
    <source>
        <strain evidence="1 2">S1162</strain>
    </source>
</reference>
<sequence length="69" mass="7868">MVEVFKTNVTEVELSEILIRQLLHHFPGSRVNFDLEDCDKILRVEAKAVVPEKIIEVLNANGYSCEVLL</sequence>
<organism evidence="1 2">
    <name type="scientific">Mucilaginibacter humi</name>
    <dbReference type="NCBI Taxonomy" id="2732510"/>
    <lineage>
        <taxon>Bacteria</taxon>
        <taxon>Pseudomonadati</taxon>
        <taxon>Bacteroidota</taxon>
        <taxon>Sphingobacteriia</taxon>
        <taxon>Sphingobacteriales</taxon>
        <taxon>Sphingobacteriaceae</taxon>
        <taxon>Mucilaginibacter</taxon>
    </lineage>
</organism>
<name>A0ABX1VZU6_9SPHI</name>
<evidence type="ECO:0008006" key="3">
    <source>
        <dbReference type="Google" id="ProtNLM"/>
    </source>
</evidence>
<dbReference type="EMBL" id="JABFCR010000011">
    <property type="protein sequence ID" value="NNU33477.1"/>
    <property type="molecule type" value="Genomic_DNA"/>
</dbReference>
<dbReference type="Proteomes" id="UP000566071">
    <property type="component" value="Unassembled WGS sequence"/>
</dbReference>
<protein>
    <recommendedName>
        <fullName evidence="3">HMA domain-containing protein</fullName>
    </recommendedName>
</protein>
<proteinExistence type="predicted"/>
<evidence type="ECO:0000313" key="1">
    <source>
        <dbReference type="EMBL" id="NNU33477.1"/>
    </source>
</evidence>
<gene>
    <name evidence="1" type="ORF">HK413_03650</name>
</gene>
<comment type="caution">
    <text evidence="1">The sequence shown here is derived from an EMBL/GenBank/DDBJ whole genome shotgun (WGS) entry which is preliminary data.</text>
</comment>
<evidence type="ECO:0000313" key="2">
    <source>
        <dbReference type="Proteomes" id="UP000566071"/>
    </source>
</evidence>